<protein>
    <recommendedName>
        <fullName evidence="5">Selenoprotein K</fullName>
    </recommendedName>
</protein>
<feature type="region of interest" description="Disordered" evidence="1">
    <location>
        <begin position="53"/>
        <end position="87"/>
    </location>
</feature>
<feature type="compositionally biased region" description="Gly residues" evidence="1">
    <location>
        <begin position="55"/>
        <end position="83"/>
    </location>
</feature>
<keyword evidence="4" id="KW-1185">Reference proteome</keyword>
<comment type="caution">
    <text evidence="3">The sequence shown here is derived from an EMBL/GenBank/DDBJ whole genome shotgun (WGS) entry which is preliminary data.</text>
</comment>
<dbReference type="EMBL" id="AZBU02000001">
    <property type="protein sequence ID" value="TMS38092.1"/>
    <property type="molecule type" value="Genomic_DNA"/>
</dbReference>
<keyword evidence="2" id="KW-0472">Membrane</keyword>
<dbReference type="AlphaFoldDB" id="A0A4U8UXH0"/>
<dbReference type="Proteomes" id="UP000298663">
    <property type="component" value="Unassembled WGS sequence"/>
</dbReference>
<reference evidence="3 4" key="2">
    <citation type="journal article" date="2019" name="G3 (Bethesda)">
        <title>Hybrid Assembly of the Genome of the Entomopathogenic Nematode Steinernema carpocapsae Identifies the X-Chromosome.</title>
        <authorList>
            <person name="Serra L."/>
            <person name="Macchietto M."/>
            <person name="Macias-Munoz A."/>
            <person name="McGill C.J."/>
            <person name="Rodriguez I.M."/>
            <person name="Rodriguez B."/>
            <person name="Murad R."/>
            <person name="Mortazavi A."/>
        </authorList>
    </citation>
    <scope>NUCLEOTIDE SEQUENCE [LARGE SCALE GENOMIC DNA]</scope>
    <source>
        <strain evidence="3 4">ALL</strain>
    </source>
</reference>
<proteinExistence type="predicted"/>
<dbReference type="OrthoDB" id="167295at2759"/>
<reference evidence="3 4" key="1">
    <citation type="journal article" date="2015" name="Genome Biol.">
        <title>Comparative genomics of Steinernema reveals deeply conserved gene regulatory networks.</title>
        <authorList>
            <person name="Dillman A.R."/>
            <person name="Macchietto M."/>
            <person name="Porter C.F."/>
            <person name="Rogers A."/>
            <person name="Williams B."/>
            <person name="Antoshechkin I."/>
            <person name="Lee M.M."/>
            <person name="Goodwin Z."/>
            <person name="Lu X."/>
            <person name="Lewis E.E."/>
            <person name="Goodrich-Blair H."/>
            <person name="Stock S.P."/>
            <person name="Adams B.J."/>
            <person name="Sternberg P.W."/>
            <person name="Mortazavi A."/>
        </authorList>
    </citation>
    <scope>NUCLEOTIDE SEQUENCE [LARGE SCALE GENOMIC DNA]</scope>
    <source>
        <strain evidence="3 4">ALL</strain>
    </source>
</reference>
<evidence type="ECO:0000256" key="2">
    <source>
        <dbReference type="SAM" id="Phobius"/>
    </source>
</evidence>
<organism evidence="3 4">
    <name type="scientific">Steinernema carpocapsae</name>
    <name type="common">Entomopathogenic nematode</name>
    <dbReference type="NCBI Taxonomy" id="34508"/>
    <lineage>
        <taxon>Eukaryota</taxon>
        <taxon>Metazoa</taxon>
        <taxon>Ecdysozoa</taxon>
        <taxon>Nematoda</taxon>
        <taxon>Chromadorea</taxon>
        <taxon>Rhabditida</taxon>
        <taxon>Tylenchina</taxon>
        <taxon>Panagrolaimomorpha</taxon>
        <taxon>Strongyloidoidea</taxon>
        <taxon>Steinernematidae</taxon>
        <taxon>Steinernema</taxon>
    </lineage>
</organism>
<evidence type="ECO:0008006" key="5">
    <source>
        <dbReference type="Google" id="ProtNLM"/>
    </source>
</evidence>
<evidence type="ECO:0000313" key="4">
    <source>
        <dbReference type="Proteomes" id="UP000298663"/>
    </source>
</evidence>
<gene>
    <name evidence="3" type="ORF">L596_004895</name>
</gene>
<feature type="transmembrane region" description="Helical" evidence="2">
    <location>
        <begin position="20"/>
        <end position="40"/>
    </location>
</feature>
<keyword evidence="2" id="KW-0812">Transmembrane</keyword>
<evidence type="ECO:0000256" key="1">
    <source>
        <dbReference type="SAM" id="MobiDB-lite"/>
    </source>
</evidence>
<name>A0A4U8UXH0_STECR</name>
<accession>A0A4U8UXH0</accession>
<sequence length="140" mass="14987">MAYVDSRGNIVESRTSIVGFFSKLLGLIVFFFQSLFRPFFNVASDELSHRNRARGNGGGGSGGWPGSGGPGGPRYGGGGGGRRPIGRLNQNSGMSCAPVGVRQVNPRQCKAAGFLSCSHMADRFCRWKPLVSPFRSAWCL</sequence>
<evidence type="ECO:0000313" key="3">
    <source>
        <dbReference type="EMBL" id="TMS38092.1"/>
    </source>
</evidence>
<dbReference type="Pfam" id="PF10961">
    <property type="entry name" value="SelK_SelG"/>
    <property type="match status" value="1"/>
</dbReference>
<dbReference type="InterPro" id="IPR024491">
    <property type="entry name" value="Se_SelK/SelG"/>
</dbReference>
<keyword evidence="2" id="KW-1133">Transmembrane helix</keyword>